<dbReference type="Gene3D" id="1.10.10.60">
    <property type="entry name" value="Homeodomain-like"/>
    <property type="match status" value="1"/>
</dbReference>
<keyword evidence="4" id="KW-1185">Reference proteome</keyword>
<sequence>MKRYHQYEPLIIADFTANIWQHPLHKHNHYELIYIRTGKGMHVINGVTLPYESGNVFLIGPEEAHSFEIKEQTHFIYLKFTDQYMHGAGGQIRDGVQHLEYLIKSRETHYAGFKLSAQDSRIVDMIFNLVVGLRADSFTNDQIIWMQVLSLAAILQRNMPELKPVGPRGRDMQAIFCYIHKNIYYPNLLKAPIMAGHFNVSQDYIGPYFKRNTGLTLRQYISDYRYSMIRQRIAGGNYSLKQIANDFGLTDESHVSKVLRTSK</sequence>
<dbReference type="PANTHER" id="PTHR43280">
    <property type="entry name" value="ARAC-FAMILY TRANSCRIPTIONAL REGULATOR"/>
    <property type="match status" value="1"/>
</dbReference>
<dbReference type="InterPro" id="IPR014710">
    <property type="entry name" value="RmlC-like_jellyroll"/>
</dbReference>
<dbReference type="RefSeq" id="WP_379077991.1">
    <property type="nucleotide sequence ID" value="NZ_JBHULL010000008.1"/>
</dbReference>
<dbReference type="InterPro" id="IPR018060">
    <property type="entry name" value="HTH_AraC"/>
</dbReference>
<feature type="domain" description="HTH araC/xylS-type" evidence="2">
    <location>
        <begin position="173"/>
        <end position="263"/>
    </location>
</feature>
<accession>A0ABW5MHQ2</accession>
<dbReference type="Proteomes" id="UP001597461">
    <property type="component" value="Unassembled WGS sequence"/>
</dbReference>
<organism evidence="3 4">
    <name type="scientific">Pedobacter vanadiisoli</name>
    <dbReference type="NCBI Taxonomy" id="1761975"/>
    <lineage>
        <taxon>Bacteria</taxon>
        <taxon>Pseudomonadati</taxon>
        <taxon>Bacteroidota</taxon>
        <taxon>Sphingobacteriia</taxon>
        <taxon>Sphingobacteriales</taxon>
        <taxon>Sphingobacteriaceae</taxon>
        <taxon>Pedobacter</taxon>
    </lineage>
</organism>
<evidence type="ECO:0000313" key="4">
    <source>
        <dbReference type="Proteomes" id="UP001597461"/>
    </source>
</evidence>
<dbReference type="Gene3D" id="2.60.120.10">
    <property type="entry name" value="Jelly Rolls"/>
    <property type="match status" value="1"/>
</dbReference>
<dbReference type="SUPFAM" id="SSF51215">
    <property type="entry name" value="Regulatory protein AraC"/>
    <property type="match status" value="1"/>
</dbReference>
<dbReference type="EMBL" id="JBHULL010000008">
    <property type="protein sequence ID" value="MFD2582674.1"/>
    <property type="molecule type" value="Genomic_DNA"/>
</dbReference>
<dbReference type="InterPro" id="IPR037923">
    <property type="entry name" value="HTH-like"/>
</dbReference>
<dbReference type="Pfam" id="PF12833">
    <property type="entry name" value="HTH_18"/>
    <property type="match status" value="1"/>
</dbReference>
<evidence type="ECO:0000259" key="2">
    <source>
        <dbReference type="PROSITE" id="PS01124"/>
    </source>
</evidence>
<keyword evidence="1" id="KW-0238">DNA-binding</keyword>
<gene>
    <name evidence="3" type="ORF">ACFSR6_09260</name>
</gene>
<name>A0ABW5MHQ2_9SPHI</name>
<dbReference type="PROSITE" id="PS01124">
    <property type="entry name" value="HTH_ARAC_FAMILY_2"/>
    <property type="match status" value="1"/>
</dbReference>
<proteinExistence type="predicted"/>
<dbReference type="PANTHER" id="PTHR43280:SF34">
    <property type="entry name" value="ARAC-FAMILY TRANSCRIPTIONAL REGULATOR"/>
    <property type="match status" value="1"/>
</dbReference>
<evidence type="ECO:0000256" key="1">
    <source>
        <dbReference type="ARBA" id="ARBA00023125"/>
    </source>
</evidence>
<dbReference type="Pfam" id="PF02311">
    <property type="entry name" value="AraC_binding"/>
    <property type="match status" value="1"/>
</dbReference>
<protein>
    <submittedName>
        <fullName evidence="3">Helix-turn-helix domain-containing protein</fullName>
    </submittedName>
</protein>
<dbReference type="InterPro" id="IPR003313">
    <property type="entry name" value="AraC-bd"/>
</dbReference>
<reference evidence="4" key="1">
    <citation type="journal article" date="2019" name="Int. J. Syst. Evol. Microbiol.">
        <title>The Global Catalogue of Microorganisms (GCM) 10K type strain sequencing project: providing services to taxonomists for standard genome sequencing and annotation.</title>
        <authorList>
            <consortium name="The Broad Institute Genomics Platform"/>
            <consortium name="The Broad Institute Genome Sequencing Center for Infectious Disease"/>
            <person name="Wu L."/>
            <person name="Ma J."/>
        </authorList>
    </citation>
    <scope>NUCLEOTIDE SEQUENCE [LARGE SCALE GENOMIC DNA]</scope>
    <source>
        <strain evidence="4">KCTC 42866</strain>
    </source>
</reference>
<evidence type="ECO:0000313" key="3">
    <source>
        <dbReference type="EMBL" id="MFD2582674.1"/>
    </source>
</evidence>
<comment type="caution">
    <text evidence="3">The sequence shown here is derived from an EMBL/GenBank/DDBJ whole genome shotgun (WGS) entry which is preliminary data.</text>
</comment>